<evidence type="ECO:0000256" key="2">
    <source>
        <dbReference type="ARBA" id="ARBA00022723"/>
    </source>
</evidence>
<keyword evidence="3 6" id="KW-0560">Oxidoreductase</keyword>
<keyword evidence="7" id="KW-1133">Transmembrane helix</keyword>
<keyword evidence="2 5" id="KW-0479">Metal-binding</keyword>
<evidence type="ECO:0000256" key="1">
    <source>
        <dbReference type="ARBA" id="ARBA00010617"/>
    </source>
</evidence>
<evidence type="ECO:0000256" key="4">
    <source>
        <dbReference type="ARBA" id="ARBA00023004"/>
    </source>
</evidence>
<dbReference type="GO" id="GO:0004497">
    <property type="term" value="F:monooxygenase activity"/>
    <property type="evidence" value="ECO:0007669"/>
    <property type="project" value="UniProtKB-KW"/>
</dbReference>
<protein>
    <submittedName>
        <fullName evidence="8">Cytochrome P450</fullName>
    </submittedName>
</protein>
<evidence type="ECO:0000313" key="9">
    <source>
        <dbReference type="Proteomes" id="UP001203852"/>
    </source>
</evidence>
<dbReference type="PROSITE" id="PS00086">
    <property type="entry name" value="CYTOCHROME_P450"/>
    <property type="match status" value="1"/>
</dbReference>
<dbReference type="PANTHER" id="PTHR46300:SF9">
    <property type="entry name" value="P450, PUTATIVE-RELATED"/>
    <property type="match status" value="1"/>
</dbReference>
<evidence type="ECO:0000256" key="3">
    <source>
        <dbReference type="ARBA" id="ARBA00023002"/>
    </source>
</evidence>
<dbReference type="PANTHER" id="PTHR46300">
    <property type="entry name" value="P450, PUTATIVE (EUROFUNG)-RELATED-RELATED"/>
    <property type="match status" value="1"/>
</dbReference>
<keyword evidence="7" id="KW-0472">Membrane</keyword>
<dbReference type="Pfam" id="PF00067">
    <property type="entry name" value="p450"/>
    <property type="match status" value="1"/>
</dbReference>
<evidence type="ECO:0000313" key="8">
    <source>
        <dbReference type="EMBL" id="KAI1614901.1"/>
    </source>
</evidence>
<dbReference type="InterPro" id="IPR017972">
    <property type="entry name" value="Cyt_P450_CS"/>
</dbReference>
<accession>A0AAN6IET6</accession>
<comment type="cofactor">
    <cofactor evidence="5">
        <name>heme</name>
        <dbReference type="ChEBI" id="CHEBI:30413"/>
    </cofactor>
</comment>
<keyword evidence="9" id="KW-1185">Reference proteome</keyword>
<keyword evidence="5 6" id="KW-0349">Heme</keyword>
<evidence type="ECO:0000256" key="5">
    <source>
        <dbReference type="PIRSR" id="PIRSR602401-1"/>
    </source>
</evidence>
<feature type="transmembrane region" description="Helical" evidence="7">
    <location>
        <begin position="21"/>
        <end position="44"/>
    </location>
</feature>
<keyword evidence="6" id="KW-0503">Monooxygenase</keyword>
<keyword evidence="4 5" id="KW-0408">Iron</keyword>
<dbReference type="InterPro" id="IPR002401">
    <property type="entry name" value="Cyt_P450_E_grp-I"/>
</dbReference>
<dbReference type="Gene3D" id="1.10.630.10">
    <property type="entry name" value="Cytochrome P450"/>
    <property type="match status" value="1"/>
</dbReference>
<organism evidence="8 9">
    <name type="scientific">Exophiala viscosa</name>
    <dbReference type="NCBI Taxonomy" id="2486360"/>
    <lineage>
        <taxon>Eukaryota</taxon>
        <taxon>Fungi</taxon>
        <taxon>Dikarya</taxon>
        <taxon>Ascomycota</taxon>
        <taxon>Pezizomycotina</taxon>
        <taxon>Eurotiomycetes</taxon>
        <taxon>Chaetothyriomycetidae</taxon>
        <taxon>Chaetothyriales</taxon>
        <taxon>Herpotrichiellaceae</taxon>
        <taxon>Exophiala</taxon>
    </lineage>
</organism>
<sequence>MRFPDISFMMGSDFQIQLIRLMVMAPGYPTLWISLLLMTVAFVYCEGSRTNVPKIPGLPMAPGSRPFTGHLSYLGGRRKENDATVFSRWARQLSTPIFQLRLGSRRAVVLNDFASVKGVFLGHSNALINRPPQPGFSDMLGLDPTGSPMTESVRRCRQAIMRALGKPKWPGYYTTLEPTSRALIAKAYRRGENGVQPVDIWHPLVSIMFDLAMALTYGARLSDLDDEFSSTFLEALNTITAIRNTTRYYRHYVPLLRMWPESGSEIKRADRVRRARVKYLYELYQKRVSERGEVVNCVIQSLGADKLTDEEIHASCMAVLQAAPETVAGGVYQAVGWLCSPDGFEYQGRALAEILDFYGGSRDKAWNEAFKDDVPIIASLTKETLRYFPPSPFGLPRETVSDVPLKFAQTEWKIPGEVTVYMNTQEANLDESWYGADAKVFKPDRFLGDDSSLPHLAFGAGSRICPAMAIGNRITNALLVRLLLAFEMRQAQDGTAPKPSLDWKDWSDMHDSLVTIPRSFGCYFVARDPRWLNSILGDSGILA</sequence>
<keyword evidence="7" id="KW-0812">Transmembrane</keyword>
<dbReference type="InterPro" id="IPR050364">
    <property type="entry name" value="Cytochrome_P450_fung"/>
</dbReference>
<gene>
    <name evidence="8" type="ORF">EDD36DRAFT_168360</name>
</gene>
<proteinExistence type="inferred from homology"/>
<comment type="similarity">
    <text evidence="1 6">Belongs to the cytochrome P450 family.</text>
</comment>
<dbReference type="Proteomes" id="UP001203852">
    <property type="component" value="Unassembled WGS sequence"/>
</dbReference>
<dbReference type="GO" id="GO:0020037">
    <property type="term" value="F:heme binding"/>
    <property type="evidence" value="ECO:0007669"/>
    <property type="project" value="InterPro"/>
</dbReference>
<evidence type="ECO:0000256" key="6">
    <source>
        <dbReference type="RuleBase" id="RU000461"/>
    </source>
</evidence>
<comment type="caution">
    <text evidence="8">The sequence shown here is derived from an EMBL/GenBank/DDBJ whole genome shotgun (WGS) entry which is preliminary data.</text>
</comment>
<dbReference type="PRINTS" id="PR00463">
    <property type="entry name" value="EP450I"/>
</dbReference>
<dbReference type="SUPFAM" id="SSF48264">
    <property type="entry name" value="Cytochrome P450"/>
    <property type="match status" value="1"/>
</dbReference>
<dbReference type="GO" id="GO:0016705">
    <property type="term" value="F:oxidoreductase activity, acting on paired donors, with incorporation or reduction of molecular oxygen"/>
    <property type="evidence" value="ECO:0007669"/>
    <property type="project" value="InterPro"/>
</dbReference>
<dbReference type="GO" id="GO:0005506">
    <property type="term" value="F:iron ion binding"/>
    <property type="evidence" value="ECO:0007669"/>
    <property type="project" value="InterPro"/>
</dbReference>
<dbReference type="AlphaFoldDB" id="A0AAN6IET6"/>
<evidence type="ECO:0000256" key="7">
    <source>
        <dbReference type="SAM" id="Phobius"/>
    </source>
</evidence>
<dbReference type="EMBL" id="MU404352">
    <property type="protein sequence ID" value="KAI1614901.1"/>
    <property type="molecule type" value="Genomic_DNA"/>
</dbReference>
<dbReference type="InterPro" id="IPR036396">
    <property type="entry name" value="Cyt_P450_sf"/>
</dbReference>
<dbReference type="InterPro" id="IPR001128">
    <property type="entry name" value="Cyt_P450"/>
</dbReference>
<feature type="binding site" description="axial binding residue" evidence="5">
    <location>
        <position position="465"/>
    </location>
    <ligand>
        <name>heme</name>
        <dbReference type="ChEBI" id="CHEBI:30413"/>
    </ligand>
    <ligandPart>
        <name>Fe</name>
        <dbReference type="ChEBI" id="CHEBI:18248"/>
    </ligandPart>
</feature>
<reference evidence="8" key="1">
    <citation type="journal article" date="2022" name="bioRxiv">
        <title>Deciphering the potential niche of two novel black yeast fungi from a biological soil crust based on their genomes, phenotypes, and melanin regulation.</title>
        <authorList>
            <consortium name="DOE Joint Genome Institute"/>
            <person name="Carr E.C."/>
            <person name="Barton Q."/>
            <person name="Grambo S."/>
            <person name="Sullivan M."/>
            <person name="Renfro C.M."/>
            <person name="Kuo A."/>
            <person name="Pangilinan J."/>
            <person name="Lipzen A."/>
            <person name="Keymanesh K."/>
            <person name="Savage E."/>
            <person name="Barry K."/>
            <person name="Grigoriev I.V."/>
            <person name="Riekhof W.R."/>
            <person name="Harris S.S."/>
        </authorList>
    </citation>
    <scope>NUCLEOTIDE SEQUENCE</scope>
    <source>
        <strain evidence="8">JF 03-4F</strain>
    </source>
</reference>
<name>A0AAN6IET6_9EURO</name>